<dbReference type="InterPro" id="IPR011029">
    <property type="entry name" value="DEATH-like_dom_sf"/>
</dbReference>
<evidence type="ECO:0000313" key="12">
    <source>
        <dbReference type="Proteomes" id="UP000700334"/>
    </source>
</evidence>
<feature type="repeat" description="TNFR-Cys" evidence="6">
    <location>
        <begin position="80"/>
        <end position="123"/>
    </location>
</feature>
<dbReference type="SMART" id="SM00208">
    <property type="entry name" value="TNFR"/>
    <property type="match status" value="2"/>
</dbReference>
<keyword evidence="2 8" id="KW-0732">Signal</keyword>
<dbReference type="PANTHER" id="PTHR47220:SF1">
    <property type="entry name" value="TUMOR NECROSIS FACTOR RECEPTOR SUPERFAMILY MEMBER 25"/>
    <property type="match status" value="1"/>
</dbReference>
<dbReference type="InterPro" id="IPR001368">
    <property type="entry name" value="TNFR/NGFR_Cys_rich_reg"/>
</dbReference>
<dbReference type="GO" id="GO:0005886">
    <property type="term" value="C:plasma membrane"/>
    <property type="evidence" value="ECO:0007669"/>
    <property type="project" value="TreeGrafter"/>
</dbReference>
<dbReference type="PROSITE" id="PS50050">
    <property type="entry name" value="TNFR_NGFR_2"/>
    <property type="match status" value="1"/>
</dbReference>
<feature type="signal peptide" evidence="8">
    <location>
        <begin position="1"/>
        <end position="35"/>
    </location>
</feature>
<evidence type="ECO:0000256" key="4">
    <source>
        <dbReference type="ARBA" id="ARBA00023157"/>
    </source>
</evidence>
<dbReference type="GO" id="GO:0006915">
    <property type="term" value="P:apoptotic process"/>
    <property type="evidence" value="ECO:0007669"/>
    <property type="project" value="UniProtKB-KW"/>
</dbReference>
<gene>
    <name evidence="11" type="ORF">J0S82_016294</name>
</gene>
<dbReference type="PROSITE" id="PS00652">
    <property type="entry name" value="TNFR_NGFR_1"/>
    <property type="match status" value="1"/>
</dbReference>
<keyword evidence="12" id="KW-1185">Reference proteome</keyword>
<dbReference type="PANTHER" id="PTHR47220">
    <property type="entry name" value="TUMOR NECROSIS FACTOR RECEPTOR SUPERFAMILY MEMBER 25"/>
    <property type="match status" value="1"/>
</dbReference>
<dbReference type="PROSITE" id="PS50017">
    <property type="entry name" value="DEATH_DOMAIN"/>
    <property type="match status" value="1"/>
</dbReference>
<keyword evidence="7" id="KW-0812">Transmembrane</keyword>
<evidence type="ECO:0000256" key="1">
    <source>
        <dbReference type="ARBA" id="ARBA00022703"/>
    </source>
</evidence>
<feature type="domain" description="Death" evidence="9">
    <location>
        <begin position="353"/>
        <end position="434"/>
    </location>
</feature>
<keyword evidence="3" id="KW-0677">Repeat</keyword>
<feature type="domain" description="TNFR-Cys" evidence="10">
    <location>
        <begin position="80"/>
        <end position="123"/>
    </location>
</feature>
<dbReference type="PRINTS" id="PR01972">
    <property type="entry name" value="TNFACTORR25"/>
</dbReference>
<dbReference type="SMART" id="SM00005">
    <property type="entry name" value="DEATH"/>
    <property type="match status" value="1"/>
</dbReference>
<dbReference type="Gene3D" id="2.10.50.10">
    <property type="entry name" value="Tumor Necrosis Factor Receptor, subunit A, domain 2"/>
    <property type="match status" value="1"/>
</dbReference>
<comment type="caution">
    <text evidence="11">The sequence shown here is derived from an EMBL/GenBank/DDBJ whole genome shotgun (WGS) entry which is preliminary data.</text>
</comment>
<keyword evidence="7" id="KW-1133">Transmembrane helix</keyword>
<dbReference type="Pfam" id="PF00531">
    <property type="entry name" value="Death"/>
    <property type="match status" value="1"/>
</dbReference>
<dbReference type="GO" id="GO:0007165">
    <property type="term" value="P:signal transduction"/>
    <property type="evidence" value="ECO:0007669"/>
    <property type="project" value="InterPro"/>
</dbReference>
<keyword evidence="7" id="KW-0472">Membrane</keyword>
<evidence type="ECO:0000256" key="5">
    <source>
        <dbReference type="ARBA" id="ARBA00023180"/>
    </source>
</evidence>
<evidence type="ECO:0000259" key="10">
    <source>
        <dbReference type="PROSITE" id="PS50050"/>
    </source>
</evidence>
<dbReference type="InterPro" id="IPR022329">
    <property type="entry name" value="TNFR_25"/>
</dbReference>
<feature type="transmembrane region" description="Helical" evidence="7">
    <location>
        <begin position="209"/>
        <end position="232"/>
    </location>
</feature>
<name>A0A8J6DFB1_GALPY</name>
<dbReference type="AlphaFoldDB" id="A0A8J6DFB1"/>
<feature type="chain" id="PRO_5035252746" evidence="8">
    <location>
        <begin position="36"/>
        <end position="444"/>
    </location>
</feature>
<evidence type="ECO:0000259" key="9">
    <source>
        <dbReference type="PROSITE" id="PS50017"/>
    </source>
</evidence>
<comment type="caution">
    <text evidence="6">Lacks conserved residue(s) required for the propagation of feature annotation.</text>
</comment>
<evidence type="ECO:0000256" key="7">
    <source>
        <dbReference type="SAM" id="Phobius"/>
    </source>
</evidence>
<keyword evidence="1" id="KW-0053">Apoptosis</keyword>
<accession>A0A8J6DFB1</accession>
<protein>
    <submittedName>
        <fullName evidence="11">Tumor necrosis factor receptor superfamily member 25</fullName>
    </submittedName>
</protein>
<dbReference type="EMBL" id="JAGFMF010012255">
    <property type="protein sequence ID" value="KAG8505550.1"/>
    <property type="molecule type" value="Genomic_DNA"/>
</dbReference>
<dbReference type="Proteomes" id="UP000700334">
    <property type="component" value="Unassembled WGS sequence"/>
</dbReference>
<sequence length="444" mass="47768">MGGAALGPGLGWGGEASSTVLQVVLLLLLGARGQGASPGPRCDCAQHRQKRGDPLCCGDCPAGKFQGSCTQPCGAPSCIPCPPGTFLAQEKHRERSCAACRGCDEVFMQVTLENCSAVADARCGCRPGWFPDCWDRACKDKSSFRCFPCVDCEALHRRPRVSCSRTDAECGACLPGFYEQADSCLSCPTVTLGSCPEPCAAICGWRQMFWVQVLLAGLAAPLLLGGLLACVYRRRRPSKPRVPGKRVVRVRRTAQSPLITMQGGRAGGEEAGMAAQAPLQDTHPSPRESIHALLVPPSEEVCGAHLVGTGWAHRSAHEVPWDQLPGRVLGPAPLSAPLPARPAGSAAATLQPGPQLYDVVDAVPARRWKEFVRTLGLREAEIEAVEVEVCRFRDQQYEMLQRWRQQQPADLGAVYAALERMGLGGCAEDLRRRLQQRGREGRGP</sequence>
<dbReference type="InterPro" id="IPR000488">
    <property type="entry name" value="Death_dom"/>
</dbReference>
<dbReference type="SUPFAM" id="SSF47986">
    <property type="entry name" value="DEATH domain"/>
    <property type="match status" value="1"/>
</dbReference>
<evidence type="ECO:0000256" key="8">
    <source>
        <dbReference type="SAM" id="SignalP"/>
    </source>
</evidence>
<evidence type="ECO:0000256" key="3">
    <source>
        <dbReference type="ARBA" id="ARBA00022737"/>
    </source>
</evidence>
<dbReference type="Gene3D" id="1.10.533.10">
    <property type="entry name" value="Death Domain, Fas"/>
    <property type="match status" value="1"/>
</dbReference>
<evidence type="ECO:0000313" key="11">
    <source>
        <dbReference type="EMBL" id="KAG8505550.1"/>
    </source>
</evidence>
<dbReference type="OrthoDB" id="9940478at2759"/>
<organism evidence="11 12">
    <name type="scientific">Galemys pyrenaicus</name>
    <name type="common">Iberian desman</name>
    <name type="synonym">Pyrenean desman</name>
    <dbReference type="NCBI Taxonomy" id="202257"/>
    <lineage>
        <taxon>Eukaryota</taxon>
        <taxon>Metazoa</taxon>
        <taxon>Chordata</taxon>
        <taxon>Craniata</taxon>
        <taxon>Vertebrata</taxon>
        <taxon>Euteleostomi</taxon>
        <taxon>Mammalia</taxon>
        <taxon>Eutheria</taxon>
        <taxon>Laurasiatheria</taxon>
        <taxon>Eulipotyphla</taxon>
        <taxon>Talpidae</taxon>
        <taxon>Galemys</taxon>
    </lineage>
</organism>
<keyword evidence="5" id="KW-0325">Glycoprotein</keyword>
<keyword evidence="11" id="KW-0675">Receptor</keyword>
<keyword evidence="4" id="KW-1015">Disulfide bond</keyword>
<evidence type="ECO:0000256" key="2">
    <source>
        <dbReference type="ARBA" id="ARBA00022729"/>
    </source>
</evidence>
<proteinExistence type="predicted"/>
<reference evidence="11" key="1">
    <citation type="journal article" date="2021" name="Evol. Appl.">
        <title>The genome of the Pyrenean desman and the effects of bottlenecks and inbreeding on the genomic landscape of an endangered species.</title>
        <authorList>
            <person name="Escoda L."/>
            <person name="Castresana J."/>
        </authorList>
    </citation>
    <scope>NUCLEOTIDE SEQUENCE</scope>
    <source>
        <strain evidence="11">IBE-C5619</strain>
    </source>
</reference>
<evidence type="ECO:0000256" key="6">
    <source>
        <dbReference type="PROSITE-ProRule" id="PRU00206"/>
    </source>
</evidence>